<reference evidence="1" key="1">
    <citation type="submission" date="2017-10" db="EMBL/GenBank/DDBJ databases">
        <title>Genome sequence of cellulolytic Lachnospiraceae bacterium XHS1971 isolated from hotspring sediment.</title>
        <authorList>
            <person name="Vasudevan G."/>
            <person name="Joshi A.J."/>
            <person name="Hivarkar S."/>
            <person name="Lanjekar V.B."/>
            <person name="Dhakephalkar P.K."/>
            <person name="Dagar S."/>
        </authorList>
    </citation>
    <scope>NUCLEOTIDE SEQUENCE</scope>
    <source>
        <strain evidence="1">XHS1971</strain>
    </source>
</reference>
<proteinExistence type="predicted"/>
<gene>
    <name evidence="1" type="ORF">CS063_00500</name>
</gene>
<evidence type="ECO:0000313" key="2">
    <source>
        <dbReference type="Proteomes" id="UP000224460"/>
    </source>
</evidence>
<comment type="caution">
    <text evidence="1">The sequence shown here is derived from an EMBL/GenBank/DDBJ whole genome shotgun (WGS) entry which is preliminary data.</text>
</comment>
<dbReference type="Proteomes" id="UP000224460">
    <property type="component" value="Unassembled WGS sequence"/>
</dbReference>
<keyword evidence="2" id="KW-1185">Reference proteome</keyword>
<sequence>MFNTKDPYLLLSIVNMKLRDEASSLEDLCKTYNQKQEEVEERLSKVGYKYNSTLNQFVAE</sequence>
<dbReference type="EMBL" id="PEDL01000001">
    <property type="protein sequence ID" value="PHV71989.1"/>
    <property type="molecule type" value="Genomic_DNA"/>
</dbReference>
<name>A0AC61DFF6_9FIRM</name>
<evidence type="ECO:0000313" key="1">
    <source>
        <dbReference type="EMBL" id="PHV71989.1"/>
    </source>
</evidence>
<accession>A0AC61DFF6</accession>
<organism evidence="1 2">
    <name type="scientific">Sporanaerobium hydrogeniformans</name>
    <dbReference type="NCBI Taxonomy" id="3072179"/>
    <lineage>
        <taxon>Bacteria</taxon>
        <taxon>Bacillati</taxon>
        <taxon>Bacillota</taxon>
        <taxon>Clostridia</taxon>
        <taxon>Lachnospirales</taxon>
        <taxon>Lachnospiraceae</taxon>
        <taxon>Sporanaerobium</taxon>
    </lineage>
</organism>
<protein>
    <submittedName>
        <fullName evidence="1">DUF4250 domain-containing protein</fullName>
    </submittedName>
</protein>